<proteinExistence type="predicted"/>
<dbReference type="AlphaFoldDB" id="I4EFL6"/>
<evidence type="ECO:0000313" key="2">
    <source>
        <dbReference type="Proteomes" id="UP000004221"/>
    </source>
</evidence>
<evidence type="ECO:0000313" key="1">
    <source>
        <dbReference type="EMBL" id="CCF83478.1"/>
    </source>
</evidence>
<accession>I4EFL6</accession>
<protein>
    <submittedName>
        <fullName evidence="1">Uncharacterized protein</fullName>
    </submittedName>
</protein>
<dbReference type="RefSeq" id="WP_008476670.1">
    <property type="nucleotide sequence ID" value="NZ_CAGS01000148.1"/>
</dbReference>
<name>I4EFL6_9BACT</name>
<gene>
    <name evidence="1" type="ORF">NITHO_2310021</name>
</gene>
<organism evidence="1 2">
    <name type="scientific">Nitrolancea hollandica Lb</name>
    <dbReference type="NCBI Taxonomy" id="1129897"/>
    <lineage>
        <taxon>Bacteria</taxon>
        <taxon>Pseudomonadati</taxon>
        <taxon>Thermomicrobiota</taxon>
        <taxon>Thermomicrobia</taxon>
        <taxon>Sphaerobacterales</taxon>
        <taxon>Sphaerobacterineae</taxon>
        <taxon>Sphaerobacteraceae</taxon>
        <taxon>Nitrolancea</taxon>
    </lineage>
</organism>
<dbReference type="EMBL" id="CAGS01000148">
    <property type="protein sequence ID" value="CCF83478.1"/>
    <property type="molecule type" value="Genomic_DNA"/>
</dbReference>
<keyword evidence="2" id="KW-1185">Reference proteome</keyword>
<reference evidence="1 2" key="1">
    <citation type="journal article" date="2012" name="ISME J.">
        <title>Nitrification expanded: discovery, physiology and genomics of a nitrite-oxidizing bacterium from the phylum Chloroflexi.</title>
        <authorList>
            <person name="Sorokin D.Y."/>
            <person name="Lucker S."/>
            <person name="Vejmelkova D."/>
            <person name="Kostrikina N.A."/>
            <person name="Kleerebezem R."/>
            <person name="Rijpstra W.I."/>
            <person name="Damste J.S."/>
            <person name="Le Paslier D."/>
            <person name="Muyzer G."/>
            <person name="Wagner M."/>
            <person name="van Loosdrecht M.C."/>
            <person name="Daims H."/>
        </authorList>
    </citation>
    <scope>NUCLEOTIDE SEQUENCE [LARGE SCALE GENOMIC DNA]</scope>
    <source>
        <strain evidence="2">none</strain>
    </source>
</reference>
<dbReference type="Proteomes" id="UP000004221">
    <property type="component" value="Unassembled WGS sequence"/>
</dbReference>
<sequence>MREIIKYINEATDADEQAKRFAYVVNSFSDALDVGVVAREELLEAFFDGVIWALHQSERK</sequence>
<comment type="caution">
    <text evidence="1">The sequence shown here is derived from an EMBL/GenBank/DDBJ whole genome shotgun (WGS) entry which is preliminary data.</text>
</comment>